<name>A0A4R7T6N7_9ACTN</name>
<organism evidence="2 3">
    <name type="scientific">Kribbella voronezhensis</name>
    <dbReference type="NCBI Taxonomy" id="2512212"/>
    <lineage>
        <taxon>Bacteria</taxon>
        <taxon>Bacillati</taxon>
        <taxon>Actinomycetota</taxon>
        <taxon>Actinomycetes</taxon>
        <taxon>Propionibacteriales</taxon>
        <taxon>Kribbellaceae</taxon>
        <taxon>Kribbella</taxon>
    </lineage>
</organism>
<comment type="caution">
    <text evidence="2">The sequence shown here is derived from an EMBL/GenBank/DDBJ whole genome shotgun (WGS) entry which is preliminary data.</text>
</comment>
<feature type="compositionally biased region" description="Polar residues" evidence="1">
    <location>
        <begin position="92"/>
        <end position="102"/>
    </location>
</feature>
<dbReference type="RefSeq" id="WP_133977167.1">
    <property type="nucleotide sequence ID" value="NZ_SOCE01000001.1"/>
</dbReference>
<proteinExistence type="predicted"/>
<protein>
    <submittedName>
        <fullName evidence="2">Uncharacterized protein</fullName>
    </submittedName>
</protein>
<accession>A0A4R7T6N7</accession>
<dbReference type="EMBL" id="SOCE01000001">
    <property type="protein sequence ID" value="TDU87385.1"/>
    <property type="molecule type" value="Genomic_DNA"/>
</dbReference>
<sequence>MNNHGENTQPAHADPGLAAAALVVFAHRHEVVHLLYSAADEADAVRRIANLLQISESVVGQVLCQPLAWMLPQSRADLELASTSPAAPELAATSNDRATTSHELAGTRSSSPGQSSTGPSSTSPSAAELAADGRSTA</sequence>
<evidence type="ECO:0000313" key="3">
    <source>
        <dbReference type="Proteomes" id="UP000295151"/>
    </source>
</evidence>
<dbReference type="Proteomes" id="UP000295151">
    <property type="component" value="Unassembled WGS sequence"/>
</dbReference>
<evidence type="ECO:0000313" key="2">
    <source>
        <dbReference type="EMBL" id="TDU87385.1"/>
    </source>
</evidence>
<reference evidence="2 3" key="1">
    <citation type="submission" date="2019-03" db="EMBL/GenBank/DDBJ databases">
        <title>Genomic Encyclopedia of Type Strains, Phase III (KMG-III): the genomes of soil and plant-associated and newly described type strains.</title>
        <authorList>
            <person name="Whitman W."/>
        </authorList>
    </citation>
    <scope>NUCLEOTIDE SEQUENCE [LARGE SCALE GENOMIC DNA]</scope>
    <source>
        <strain evidence="2 3">VKM Ac-2575</strain>
    </source>
</reference>
<feature type="compositionally biased region" description="Low complexity" evidence="1">
    <location>
        <begin position="106"/>
        <end position="127"/>
    </location>
</feature>
<dbReference type="OrthoDB" id="3831039at2"/>
<feature type="region of interest" description="Disordered" evidence="1">
    <location>
        <begin position="80"/>
        <end position="137"/>
    </location>
</feature>
<gene>
    <name evidence="2" type="ORF">EV138_0906</name>
</gene>
<dbReference type="AlphaFoldDB" id="A0A4R7T6N7"/>
<keyword evidence="3" id="KW-1185">Reference proteome</keyword>
<evidence type="ECO:0000256" key="1">
    <source>
        <dbReference type="SAM" id="MobiDB-lite"/>
    </source>
</evidence>